<protein>
    <submittedName>
        <fullName evidence="1">Uncharacterized protein</fullName>
    </submittedName>
</protein>
<evidence type="ECO:0000313" key="2">
    <source>
        <dbReference type="Proteomes" id="UP001059971"/>
    </source>
</evidence>
<name>A0ABM7G494_9SPHN</name>
<accession>A0ABM7G494</accession>
<sequence>MLTAEITIYCKDGDAVWRQIKVVPDVMSGLDYLCAIRSTVMSVYETKGGHMIDQHLHDPDRAFANDSA</sequence>
<organism evidence="1 2">
    <name type="scientific">Sphingomonas bisphenolicum</name>
    <dbReference type="NCBI Taxonomy" id="296544"/>
    <lineage>
        <taxon>Bacteria</taxon>
        <taxon>Pseudomonadati</taxon>
        <taxon>Pseudomonadota</taxon>
        <taxon>Alphaproteobacteria</taxon>
        <taxon>Sphingomonadales</taxon>
        <taxon>Sphingomonadaceae</taxon>
        <taxon>Sphingomonas</taxon>
    </lineage>
</organism>
<keyword evidence="2" id="KW-1185">Reference proteome</keyword>
<evidence type="ECO:0000313" key="1">
    <source>
        <dbReference type="EMBL" id="BBF70665.1"/>
    </source>
</evidence>
<proteinExistence type="predicted"/>
<dbReference type="EMBL" id="AP018817">
    <property type="protein sequence ID" value="BBF70665.1"/>
    <property type="molecule type" value="Genomic_DNA"/>
</dbReference>
<dbReference type="Proteomes" id="UP001059971">
    <property type="component" value="Chromosome 1"/>
</dbReference>
<reference evidence="1" key="1">
    <citation type="submission" date="2018-07" db="EMBL/GenBank/DDBJ databases">
        <title>Complete genome sequence of Sphingomonas bisphenolicum strain AO1, a bisphenol A degradative bacterium isolated from Japanese farm field.</title>
        <authorList>
            <person name="Murakami M."/>
            <person name="Koh M."/>
            <person name="Koba S."/>
            <person name="Matsumura Y."/>
        </authorList>
    </citation>
    <scope>NUCLEOTIDE SEQUENCE</scope>
    <source>
        <strain evidence="1">AO1</strain>
    </source>
</reference>
<gene>
    <name evidence="1" type="ORF">SBA_ch1_28650</name>
</gene>